<proteinExistence type="predicted"/>
<protein>
    <submittedName>
        <fullName evidence="1">Uncharacterized protein</fullName>
    </submittedName>
</protein>
<evidence type="ECO:0000313" key="1">
    <source>
        <dbReference type="EMBL" id="KAJ9074692.1"/>
    </source>
</evidence>
<comment type="caution">
    <text evidence="1">The sequence shown here is derived from an EMBL/GenBank/DDBJ whole genome shotgun (WGS) entry which is preliminary data.</text>
</comment>
<evidence type="ECO:0000313" key="2">
    <source>
        <dbReference type="Proteomes" id="UP001165960"/>
    </source>
</evidence>
<dbReference type="EMBL" id="QTSX02002850">
    <property type="protein sequence ID" value="KAJ9074692.1"/>
    <property type="molecule type" value="Genomic_DNA"/>
</dbReference>
<organism evidence="1 2">
    <name type="scientific">Entomophthora muscae</name>
    <dbReference type="NCBI Taxonomy" id="34485"/>
    <lineage>
        <taxon>Eukaryota</taxon>
        <taxon>Fungi</taxon>
        <taxon>Fungi incertae sedis</taxon>
        <taxon>Zoopagomycota</taxon>
        <taxon>Entomophthoromycotina</taxon>
        <taxon>Entomophthoromycetes</taxon>
        <taxon>Entomophthorales</taxon>
        <taxon>Entomophthoraceae</taxon>
        <taxon>Entomophthora</taxon>
    </lineage>
</organism>
<reference evidence="1" key="1">
    <citation type="submission" date="2022-04" db="EMBL/GenBank/DDBJ databases">
        <title>Genome of the entomopathogenic fungus Entomophthora muscae.</title>
        <authorList>
            <person name="Elya C."/>
            <person name="Lovett B.R."/>
            <person name="Lee E."/>
            <person name="Macias A.M."/>
            <person name="Hajek A.E."/>
            <person name="De Bivort B.L."/>
            <person name="Kasson M.T."/>
            <person name="De Fine Licht H.H."/>
            <person name="Stajich J.E."/>
        </authorList>
    </citation>
    <scope>NUCLEOTIDE SEQUENCE</scope>
    <source>
        <strain evidence="1">Berkeley</strain>
    </source>
</reference>
<gene>
    <name evidence="1" type="ORF">DSO57_1004142</name>
</gene>
<name>A0ACC2TJC9_9FUNG</name>
<accession>A0ACC2TJC9</accession>
<sequence length="185" mass="21243">MEEQYRGFHSDNNPERASSRNSRLNGLTPRPLSRLSLLNSDAPPTKRPNCPRISLLSGALNGSQGPKIYRADLDDKWKLEEDNEEVRKQTIDYSSKFREILEGVSKDFSEKSEKGLATLKFLINDTSELKTHIQKYEGTINNSRPKLEDELAKIKIREGEIELLKERTFQVEGKTPEITSQRRKP</sequence>
<dbReference type="Proteomes" id="UP001165960">
    <property type="component" value="Unassembled WGS sequence"/>
</dbReference>
<keyword evidence="2" id="KW-1185">Reference proteome</keyword>